<reference evidence="2" key="1">
    <citation type="submission" date="2021-01" db="EMBL/GenBank/DDBJ databases">
        <title>Whole genome shotgun sequence of Rhizocola hellebori NBRC 109834.</title>
        <authorList>
            <person name="Komaki H."/>
            <person name="Tamura T."/>
        </authorList>
    </citation>
    <scope>NUCLEOTIDE SEQUENCE</scope>
    <source>
        <strain evidence="2">NBRC 109834</strain>
    </source>
</reference>
<dbReference type="AlphaFoldDB" id="A0A8J3Q6D3"/>
<organism evidence="2 3">
    <name type="scientific">Rhizocola hellebori</name>
    <dbReference type="NCBI Taxonomy" id="1392758"/>
    <lineage>
        <taxon>Bacteria</taxon>
        <taxon>Bacillati</taxon>
        <taxon>Actinomycetota</taxon>
        <taxon>Actinomycetes</taxon>
        <taxon>Micromonosporales</taxon>
        <taxon>Micromonosporaceae</taxon>
        <taxon>Rhizocola</taxon>
    </lineage>
</organism>
<name>A0A8J3Q6D3_9ACTN</name>
<dbReference type="InterPro" id="IPR003425">
    <property type="entry name" value="CCB3/YggT"/>
</dbReference>
<dbReference type="Proteomes" id="UP000612899">
    <property type="component" value="Unassembled WGS sequence"/>
</dbReference>
<dbReference type="EMBL" id="BONY01000014">
    <property type="protein sequence ID" value="GIH04769.1"/>
    <property type="molecule type" value="Genomic_DNA"/>
</dbReference>
<keyword evidence="1" id="KW-0812">Transmembrane</keyword>
<protein>
    <submittedName>
        <fullName evidence="2">YggT family protein</fullName>
    </submittedName>
</protein>
<feature type="transmembrane region" description="Helical" evidence="1">
    <location>
        <begin position="67"/>
        <end position="92"/>
    </location>
</feature>
<dbReference type="RefSeq" id="WP_203908635.1">
    <property type="nucleotide sequence ID" value="NZ_BONY01000014.1"/>
</dbReference>
<evidence type="ECO:0000256" key="1">
    <source>
        <dbReference type="SAM" id="Phobius"/>
    </source>
</evidence>
<feature type="transmembrane region" description="Helical" evidence="1">
    <location>
        <begin position="6"/>
        <end position="30"/>
    </location>
</feature>
<evidence type="ECO:0000313" key="2">
    <source>
        <dbReference type="EMBL" id="GIH04769.1"/>
    </source>
</evidence>
<keyword evidence="1" id="KW-0472">Membrane</keyword>
<proteinExistence type="predicted"/>
<sequence>MYSIPLQALYLLIFALILALFARFIMSFVLTTGRRWRPGRGSAAALELVWSVTDPPLKALRRVIPPLRLGTVSIDLPSILLLLILFLLKYLVKALIPG</sequence>
<dbReference type="GO" id="GO:0016020">
    <property type="term" value="C:membrane"/>
    <property type="evidence" value="ECO:0007669"/>
    <property type="project" value="InterPro"/>
</dbReference>
<dbReference type="Pfam" id="PF02325">
    <property type="entry name" value="CCB3_YggT"/>
    <property type="match status" value="1"/>
</dbReference>
<gene>
    <name evidence="2" type="ORF">Rhe02_28360</name>
</gene>
<evidence type="ECO:0000313" key="3">
    <source>
        <dbReference type="Proteomes" id="UP000612899"/>
    </source>
</evidence>
<keyword evidence="1" id="KW-1133">Transmembrane helix</keyword>
<accession>A0A8J3Q6D3</accession>
<comment type="caution">
    <text evidence="2">The sequence shown here is derived from an EMBL/GenBank/DDBJ whole genome shotgun (WGS) entry which is preliminary data.</text>
</comment>
<keyword evidence="3" id="KW-1185">Reference proteome</keyword>